<accession>A0A1L7I089</accession>
<gene>
    <name evidence="1" type="ORF">GRFL_0285</name>
</gene>
<proteinExistence type="predicted"/>
<name>A0A1L7I089_9FLAO</name>
<sequence length="93" mass="10894">MIQAKKHIFPFPVVPIIWWLCSNYSNPLISHFSRSEERTPFAFYNSEDIPLSGKYLNIIFQNLVEPMNFRKAGKPFLTGGMKDLLHYKIFQNA</sequence>
<protein>
    <submittedName>
        <fullName evidence="1">Uncharacterized protein</fullName>
    </submittedName>
</protein>
<dbReference type="Proteomes" id="UP000186230">
    <property type="component" value="Chromosome"/>
</dbReference>
<dbReference type="EMBL" id="CP016359">
    <property type="protein sequence ID" value="APU67009.1"/>
    <property type="molecule type" value="Genomic_DNA"/>
</dbReference>
<keyword evidence="2" id="KW-1185">Reference proteome</keyword>
<dbReference type="AlphaFoldDB" id="A0A1L7I089"/>
<dbReference type="KEGG" id="gfl:GRFL_0285"/>
<evidence type="ECO:0000313" key="2">
    <source>
        <dbReference type="Proteomes" id="UP000186230"/>
    </source>
</evidence>
<reference evidence="1 2" key="1">
    <citation type="submission" date="2016-07" db="EMBL/GenBank/DDBJ databases">
        <title>Multi-omics approach to identify versatile polysaccharide utilization systems of a marine flavobacterium Gramella flava.</title>
        <authorList>
            <person name="Tang K."/>
        </authorList>
    </citation>
    <scope>NUCLEOTIDE SEQUENCE [LARGE SCALE GENOMIC DNA]</scope>
    <source>
        <strain evidence="1 2">JLT2011</strain>
    </source>
</reference>
<evidence type="ECO:0000313" key="1">
    <source>
        <dbReference type="EMBL" id="APU67009.1"/>
    </source>
</evidence>
<organism evidence="1 2">
    <name type="scientific">Christiangramia flava JLT2011</name>
    <dbReference type="NCBI Taxonomy" id="1229726"/>
    <lineage>
        <taxon>Bacteria</taxon>
        <taxon>Pseudomonadati</taxon>
        <taxon>Bacteroidota</taxon>
        <taxon>Flavobacteriia</taxon>
        <taxon>Flavobacteriales</taxon>
        <taxon>Flavobacteriaceae</taxon>
        <taxon>Christiangramia</taxon>
    </lineage>
</organism>
<dbReference type="STRING" id="1229726.GRFL_0285"/>